<dbReference type="Gene3D" id="3.40.50.1110">
    <property type="entry name" value="SGNH hydrolase"/>
    <property type="match status" value="1"/>
</dbReference>
<organism evidence="6 7">
    <name type="scientific">Botrimarina colliarenosi</name>
    <dbReference type="NCBI Taxonomy" id="2528001"/>
    <lineage>
        <taxon>Bacteria</taxon>
        <taxon>Pseudomonadati</taxon>
        <taxon>Planctomycetota</taxon>
        <taxon>Planctomycetia</taxon>
        <taxon>Pirellulales</taxon>
        <taxon>Lacipirellulaceae</taxon>
        <taxon>Botrimarina</taxon>
    </lineage>
</organism>
<dbReference type="InterPro" id="IPR000070">
    <property type="entry name" value="Pectinesterase_cat"/>
</dbReference>
<dbReference type="AlphaFoldDB" id="A0A5C6ADH5"/>
<comment type="similarity">
    <text evidence="1">Belongs to the 'GDSL' lipolytic enzyme family.</text>
</comment>
<dbReference type="InterPro" id="IPR011050">
    <property type="entry name" value="Pectin_lyase_fold/virulence"/>
</dbReference>
<name>A0A5C6ADH5_9BACT</name>
<dbReference type="EC" id="3.1.1.-" evidence="6"/>
<dbReference type="Proteomes" id="UP000317421">
    <property type="component" value="Unassembled WGS sequence"/>
</dbReference>
<reference evidence="6 7" key="1">
    <citation type="submission" date="2019-02" db="EMBL/GenBank/DDBJ databases">
        <title>Deep-cultivation of Planctomycetes and their phenomic and genomic characterization uncovers novel biology.</title>
        <authorList>
            <person name="Wiegand S."/>
            <person name="Jogler M."/>
            <person name="Boedeker C."/>
            <person name="Pinto D."/>
            <person name="Vollmers J."/>
            <person name="Rivas-Marin E."/>
            <person name="Kohn T."/>
            <person name="Peeters S.H."/>
            <person name="Heuer A."/>
            <person name="Rast P."/>
            <person name="Oberbeckmann S."/>
            <person name="Bunk B."/>
            <person name="Jeske O."/>
            <person name="Meyerdierks A."/>
            <person name="Storesund J.E."/>
            <person name="Kallscheuer N."/>
            <person name="Luecker S."/>
            <person name="Lage O.M."/>
            <person name="Pohl T."/>
            <person name="Merkel B.J."/>
            <person name="Hornburger P."/>
            <person name="Mueller R.-W."/>
            <person name="Bruemmer F."/>
            <person name="Labrenz M."/>
            <person name="Spormann A.M."/>
            <person name="Op Den Camp H."/>
            <person name="Overmann J."/>
            <person name="Amann R."/>
            <person name="Jetten M.S.M."/>
            <person name="Mascher T."/>
            <person name="Medema M.H."/>
            <person name="Devos D.P."/>
            <person name="Kaster A.-K."/>
            <person name="Ovreas L."/>
            <person name="Rohde M."/>
            <person name="Galperin M.Y."/>
            <person name="Jogler C."/>
        </authorList>
    </citation>
    <scope>NUCLEOTIDE SEQUENCE [LARGE SCALE GENOMIC DNA]</scope>
    <source>
        <strain evidence="6 7">Pla108</strain>
    </source>
</reference>
<dbReference type="EMBL" id="SJPR01000002">
    <property type="protein sequence ID" value="TWT97659.1"/>
    <property type="molecule type" value="Genomic_DNA"/>
</dbReference>
<dbReference type="GO" id="GO:0042545">
    <property type="term" value="P:cell wall modification"/>
    <property type="evidence" value="ECO:0007669"/>
    <property type="project" value="InterPro"/>
</dbReference>
<comment type="caution">
    <text evidence="6">The sequence shown here is derived from an EMBL/GenBank/DDBJ whole genome shotgun (WGS) entry which is preliminary data.</text>
</comment>
<dbReference type="InterPro" id="IPR037459">
    <property type="entry name" value="RhgT-like"/>
</dbReference>
<gene>
    <name evidence="6" type="primary">yesY</name>
    <name evidence="6" type="ORF">Pla108_18110</name>
</gene>
<dbReference type="SUPFAM" id="SSF51126">
    <property type="entry name" value="Pectin lyase-like"/>
    <property type="match status" value="1"/>
</dbReference>
<evidence type="ECO:0000259" key="4">
    <source>
        <dbReference type="Pfam" id="PF01095"/>
    </source>
</evidence>
<evidence type="ECO:0000259" key="5">
    <source>
        <dbReference type="Pfam" id="PF13472"/>
    </source>
</evidence>
<evidence type="ECO:0000256" key="3">
    <source>
        <dbReference type="ARBA" id="ARBA00023085"/>
    </source>
</evidence>
<dbReference type="Pfam" id="PF13472">
    <property type="entry name" value="Lipase_GDSL_2"/>
    <property type="match status" value="1"/>
</dbReference>
<accession>A0A5C6ADH5</accession>
<feature type="domain" description="SGNH hydrolase-type esterase" evidence="5">
    <location>
        <begin position="425"/>
        <end position="609"/>
    </location>
</feature>
<dbReference type="InterPro" id="IPR012334">
    <property type="entry name" value="Pectin_lyas_fold"/>
</dbReference>
<protein>
    <submittedName>
        <fullName evidence="6">Putative rhamnogalacturonan acetylesterase YesY</fullName>
        <ecNumber evidence="6">3.1.1.-</ecNumber>
    </submittedName>
</protein>
<dbReference type="CDD" id="cd01821">
    <property type="entry name" value="Rhamnogalacturan_acetylesterase_like"/>
    <property type="match status" value="1"/>
</dbReference>
<dbReference type="PANTHER" id="PTHR43695:SF1">
    <property type="entry name" value="RHAMNOGALACTURONAN ACETYLESTERASE"/>
    <property type="match status" value="1"/>
</dbReference>
<dbReference type="Gene3D" id="2.160.20.10">
    <property type="entry name" value="Single-stranded right-handed beta-helix, Pectin lyase-like"/>
    <property type="match status" value="1"/>
</dbReference>
<keyword evidence="2 6" id="KW-0378">Hydrolase</keyword>
<dbReference type="GO" id="GO:0030599">
    <property type="term" value="F:pectinesterase activity"/>
    <property type="evidence" value="ECO:0007669"/>
    <property type="project" value="InterPro"/>
</dbReference>
<dbReference type="RefSeq" id="WP_197526412.1">
    <property type="nucleotide sequence ID" value="NZ_SJPR01000002.1"/>
</dbReference>
<dbReference type="Pfam" id="PF01095">
    <property type="entry name" value="Pectinesterase"/>
    <property type="match status" value="1"/>
</dbReference>
<evidence type="ECO:0000313" key="7">
    <source>
        <dbReference type="Proteomes" id="UP000317421"/>
    </source>
</evidence>
<sequence>MSKSLRIALALTLVGIAQGPAAGAPRTLRVEAGSTKPGVFPTIQAAIDTLPADTTERVVIEIADGFYGEKVRIDQDGVTLRGESRQGTRLAYNAPRSEYDRRYDAAGPAVLNVFGKDLVVENLTIENTQTSREHAFAVYGQPDRMILRDCDVLSEGGDTLSLWNTPFGRYYHRSCRFRGGVDFVCPRGWCYARDCYFECPTTSAAIWHDGHMDPDMKFVLRGCRFDGVEQFWLGRNHYPAQFYLLDCEFGENLADKPILTVKDLPPGVDRAPYERKYFDNCHRKGGDYAWHRDNLATAAGAPDAGTIDAAWTFANDWDPESTAAPAVVGVETADDEVHVDFSEPVAGGAESVVQRADATVAAYASGAGSRRLVYRGGSIESPPQTLDPGDPQAIYGLVASLEPRFVRSQELPKSRPRKTVTILLVGDSTVADYPATSPSQGWGRALPRMFDDRVVVANFARGGRSSKSFRAEGHWDAGLQTKPDYVFIQFGHNDNPGKGPERETDPAVGGDYRENLRRYVADARAAGATPILVTPTTRRFYTDQGVVTADGGNRPYAEAALAVAAEVGVPAIDLNRLTRELFDRLGESSSDWMQPVGDRTHFTPAGARRVAAIVAKDLRDVCPELAPMVETDALRERP</sequence>
<keyword evidence="7" id="KW-1185">Reference proteome</keyword>
<proteinExistence type="inferred from homology"/>
<evidence type="ECO:0000256" key="2">
    <source>
        <dbReference type="ARBA" id="ARBA00022801"/>
    </source>
</evidence>
<keyword evidence="3" id="KW-0063">Aspartyl esterase</keyword>
<feature type="domain" description="Pectinesterase catalytic" evidence="4">
    <location>
        <begin position="38"/>
        <end position="197"/>
    </location>
</feature>
<dbReference type="PANTHER" id="PTHR43695">
    <property type="entry name" value="PUTATIVE (AFU_ORTHOLOGUE AFUA_2G17250)-RELATED"/>
    <property type="match status" value="1"/>
</dbReference>
<evidence type="ECO:0000256" key="1">
    <source>
        <dbReference type="ARBA" id="ARBA00008668"/>
    </source>
</evidence>
<dbReference type="InterPro" id="IPR036514">
    <property type="entry name" value="SGNH_hydro_sf"/>
</dbReference>
<dbReference type="SUPFAM" id="SSF52266">
    <property type="entry name" value="SGNH hydrolase"/>
    <property type="match status" value="1"/>
</dbReference>
<evidence type="ECO:0000313" key="6">
    <source>
        <dbReference type="EMBL" id="TWT97659.1"/>
    </source>
</evidence>
<dbReference type="InterPro" id="IPR013830">
    <property type="entry name" value="SGNH_hydro"/>
</dbReference>